<feature type="domain" description="SCAN box" evidence="3">
    <location>
        <begin position="12"/>
        <end position="86"/>
    </location>
</feature>
<organism evidence="4 5">
    <name type="scientific">Pelusios castaneus</name>
    <name type="common">West African mud turtle</name>
    <dbReference type="NCBI Taxonomy" id="367368"/>
    <lineage>
        <taxon>Eukaryota</taxon>
        <taxon>Metazoa</taxon>
        <taxon>Chordata</taxon>
        <taxon>Craniata</taxon>
        <taxon>Vertebrata</taxon>
        <taxon>Euteleostomi</taxon>
        <taxon>Archelosauria</taxon>
        <taxon>Testudinata</taxon>
        <taxon>Testudines</taxon>
        <taxon>Pleurodira</taxon>
        <taxon>Pelomedusidae</taxon>
        <taxon>Pelusios</taxon>
    </lineage>
</organism>
<dbReference type="Pfam" id="PF02023">
    <property type="entry name" value="SCAN"/>
    <property type="match status" value="1"/>
</dbReference>
<dbReference type="PANTHER" id="PTHR45935">
    <property type="entry name" value="PROTEIN ZBED8-RELATED"/>
    <property type="match status" value="1"/>
</dbReference>
<protein>
    <recommendedName>
        <fullName evidence="3">SCAN box domain-containing protein</fullName>
    </recommendedName>
</protein>
<evidence type="ECO:0000259" key="3">
    <source>
        <dbReference type="PROSITE" id="PS50804"/>
    </source>
</evidence>
<dbReference type="Gene3D" id="1.10.4020.10">
    <property type="entry name" value="DNA breaking-rejoining enzymes"/>
    <property type="match status" value="1"/>
</dbReference>
<evidence type="ECO:0000256" key="1">
    <source>
        <dbReference type="ARBA" id="ARBA00023242"/>
    </source>
</evidence>
<dbReference type="Ensembl" id="ENSPCET00000001705.1">
    <property type="protein sequence ID" value="ENSPCEP00000001643.1"/>
    <property type="gene ID" value="ENSPCEG00000001396.1"/>
</dbReference>
<dbReference type="SMART" id="SM00431">
    <property type="entry name" value="SCAN"/>
    <property type="match status" value="1"/>
</dbReference>
<proteinExistence type="predicted"/>
<accession>A0A8C8R8X3</accession>
<dbReference type="Proteomes" id="UP000694393">
    <property type="component" value="Unplaced"/>
</dbReference>
<feature type="region of interest" description="Disordered" evidence="2">
    <location>
        <begin position="93"/>
        <end position="151"/>
    </location>
</feature>
<dbReference type="PROSITE" id="PS50804">
    <property type="entry name" value="SCAN_BOX"/>
    <property type="match status" value="1"/>
</dbReference>
<name>A0A8C8R8X3_9SAUR</name>
<evidence type="ECO:0000313" key="5">
    <source>
        <dbReference type="Proteomes" id="UP000694393"/>
    </source>
</evidence>
<dbReference type="PANTHER" id="PTHR45935:SF15">
    <property type="entry name" value="SCAN BOX DOMAIN-CONTAINING PROTEIN"/>
    <property type="match status" value="1"/>
</dbReference>
<dbReference type="InterPro" id="IPR003309">
    <property type="entry name" value="SCAN_dom"/>
</dbReference>
<sequence length="151" mass="17759">MEDLVKDEILARFGVTKYWEGQAPRSQLFDLAHLTRKWLWPDLHSAERLIEILVLDRFTRGLPPKLSRWVSRQDPATYDNLVDLVERYVTAREMVQTPGEDGHRDKSRNTQGNPHRPRNPIRRQVDERPMHDAPHPSITNLCLSPPDRRPR</sequence>
<dbReference type="AlphaFoldDB" id="A0A8C8R8X3"/>
<dbReference type="InterPro" id="IPR038269">
    <property type="entry name" value="SCAN_sf"/>
</dbReference>
<evidence type="ECO:0000256" key="2">
    <source>
        <dbReference type="SAM" id="MobiDB-lite"/>
    </source>
</evidence>
<reference evidence="4" key="1">
    <citation type="submission" date="2025-08" db="UniProtKB">
        <authorList>
            <consortium name="Ensembl"/>
        </authorList>
    </citation>
    <scope>IDENTIFICATION</scope>
</reference>
<feature type="compositionally biased region" description="Basic and acidic residues" evidence="2">
    <location>
        <begin position="123"/>
        <end position="134"/>
    </location>
</feature>
<dbReference type="InterPro" id="IPR050916">
    <property type="entry name" value="SCAN-C2H2_zinc_finger"/>
</dbReference>
<dbReference type="SUPFAM" id="SSF47353">
    <property type="entry name" value="Retrovirus capsid dimerization domain-like"/>
    <property type="match status" value="1"/>
</dbReference>
<keyword evidence="5" id="KW-1185">Reference proteome</keyword>
<reference evidence="4" key="2">
    <citation type="submission" date="2025-09" db="UniProtKB">
        <authorList>
            <consortium name="Ensembl"/>
        </authorList>
    </citation>
    <scope>IDENTIFICATION</scope>
</reference>
<evidence type="ECO:0000313" key="4">
    <source>
        <dbReference type="Ensembl" id="ENSPCEP00000001643.1"/>
    </source>
</evidence>
<keyword evidence="1" id="KW-0539">Nucleus</keyword>